<dbReference type="HOGENOM" id="CLU_2115379_0_0_2"/>
<dbReference type="EnsemblBacteria" id="ABK78083">
    <property type="protein sequence ID" value="ABK78083"/>
    <property type="gene ID" value="CENSYa_1461"/>
</dbReference>
<evidence type="ECO:0000313" key="1">
    <source>
        <dbReference type="EMBL" id="ABK78083.1"/>
    </source>
</evidence>
<sequence>MIGDRHVQLHLVHDYRAVLLPIVPALVAARVLFRLGVQLIPIGDICLAFCAGSSHVQARPLLLIFFSDSHHERVCLHPARGSPRHCGGLPARGGHLKIPITGDSACCSSSSRTS</sequence>
<dbReference type="EMBL" id="DP000238">
    <property type="protein sequence ID" value="ABK78083.1"/>
    <property type="molecule type" value="Genomic_DNA"/>
</dbReference>
<gene>
    <name evidence="1" type="ordered locus">CENSYa_1461</name>
</gene>
<proteinExistence type="predicted"/>
<dbReference type="STRING" id="414004.CENSYa_1461"/>
<dbReference type="AlphaFoldDB" id="A0RXL6"/>
<reference evidence="1 2" key="1">
    <citation type="journal article" date="2006" name="Proc. Natl. Acad. Sci. U.S.A.">
        <title>Genomic analysis of the uncultivated marine crenarchaeote Cenarchaeum symbiosum.</title>
        <authorList>
            <person name="Hallam S.J."/>
            <person name="Konstantinidis K.T."/>
            <person name="Putnam N."/>
            <person name="Schleper C."/>
            <person name="Watanabe Y."/>
            <person name="Sugahara J."/>
            <person name="Preston C."/>
            <person name="de la Torre J."/>
            <person name="Richardson P.M."/>
            <person name="DeLong E.F."/>
        </authorList>
    </citation>
    <scope>NUCLEOTIDE SEQUENCE [LARGE SCALE GENOMIC DNA]</scope>
    <source>
        <strain evidence="2">A</strain>
    </source>
</reference>
<evidence type="ECO:0000313" key="2">
    <source>
        <dbReference type="Proteomes" id="UP000000758"/>
    </source>
</evidence>
<protein>
    <submittedName>
        <fullName evidence="1">Uncharacterized protein</fullName>
    </submittedName>
</protein>
<organism evidence="1 2">
    <name type="scientific">Cenarchaeum symbiosum (strain A)</name>
    <dbReference type="NCBI Taxonomy" id="414004"/>
    <lineage>
        <taxon>Archaea</taxon>
        <taxon>Nitrososphaerota</taxon>
        <taxon>Candidatus Cenarchaeales</taxon>
        <taxon>Candidatus Cenarchaeaceae</taxon>
        <taxon>Candidatus Cenarchaeum</taxon>
    </lineage>
</organism>
<name>A0RXL6_CENSY</name>
<dbReference type="KEGG" id="csy:CENSYa_1461"/>
<dbReference type="Proteomes" id="UP000000758">
    <property type="component" value="Chromosome"/>
</dbReference>
<accession>A0RXL6</accession>
<keyword evidence="2" id="KW-1185">Reference proteome</keyword>